<keyword evidence="5" id="KW-1185">Reference proteome</keyword>
<protein>
    <submittedName>
        <fullName evidence="4">Glyoxylate/hydroxypyruvate reductase A</fullName>
    </submittedName>
</protein>
<evidence type="ECO:0000313" key="4">
    <source>
        <dbReference type="EMBL" id="RIJ34309.1"/>
    </source>
</evidence>
<dbReference type="CDD" id="cd12164">
    <property type="entry name" value="GDH_like_2"/>
    <property type="match status" value="1"/>
</dbReference>
<keyword evidence="1" id="KW-0560">Oxidoreductase</keyword>
<name>A0A399RW79_9BACT</name>
<dbReference type="SUPFAM" id="SSF51735">
    <property type="entry name" value="NAD(P)-binding Rossmann-fold domains"/>
    <property type="match status" value="1"/>
</dbReference>
<dbReference type="PROSITE" id="PS00671">
    <property type="entry name" value="D_2_HYDROXYACID_DH_3"/>
    <property type="match status" value="1"/>
</dbReference>
<dbReference type="Pfam" id="PF02826">
    <property type="entry name" value="2-Hacid_dh_C"/>
    <property type="match status" value="1"/>
</dbReference>
<dbReference type="Gene3D" id="3.40.50.720">
    <property type="entry name" value="NAD(P)-binding Rossmann-like Domain"/>
    <property type="match status" value="2"/>
</dbReference>
<reference evidence="5" key="1">
    <citation type="submission" date="2018-08" db="EMBL/GenBank/DDBJ databases">
        <title>Mucilaginibacter sp. MYSH2.</title>
        <authorList>
            <person name="Seo T."/>
        </authorList>
    </citation>
    <scope>NUCLEOTIDE SEQUENCE [LARGE SCALE GENOMIC DNA]</scope>
    <source>
        <strain evidence="5">KIRAN</strain>
    </source>
</reference>
<dbReference type="AlphaFoldDB" id="A0A399RW79"/>
<dbReference type="InterPro" id="IPR036291">
    <property type="entry name" value="NAD(P)-bd_dom_sf"/>
</dbReference>
<accession>A0A399RW79</accession>
<dbReference type="OrthoDB" id="9805416at2"/>
<keyword evidence="2" id="KW-0520">NAD</keyword>
<dbReference type="GO" id="GO:0016616">
    <property type="term" value="F:oxidoreductase activity, acting on the CH-OH group of donors, NAD or NADP as acceptor"/>
    <property type="evidence" value="ECO:0007669"/>
    <property type="project" value="UniProtKB-ARBA"/>
</dbReference>
<evidence type="ECO:0000259" key="3">
    <source>
        <dbReference type="Pfam" id="PF02826"/>
    </source>
</evidence>
<organism evidence="4 5">
    <name type="scientific">Pontibacter oryzae</name>
    <dbReference type="NCBI Taxonomy" id="2304593"/>
    <lineage>
        <taxon>Bacteria</taxon>
        <taxon>Pseudomonadati</taxon>
        <taxon>Bacteroidota</taxon>
        <taxon>Cytophagia</taxon>
        <taxon>Cytophagales</taxon>
        <taxon>Hymenobacteraceae</taxon>
        <taxon>Pontibacter</taxon>
    </lineage>
</organism>
<dbReference type="RefSeq" id="WP_119433169.1">
    <property type="nucleotide sequence ID" value="NZ_QWGE01000005.1"/>
</dbReference>
<evidence type="ECO:0000256" key="1">
    <source>
        <dbReference type="ARBA" id="ARBA00023002"/>
    </source>
</evidence>
<dbReference type="PANTHER" id="PTHR43333">
    <property type="entry name" value="2-HACID_DH_C DOMAIN-CONTAINING PROTEIN"/>
    <property type="match status" value="1"/>
</dbReference>
<dbReference type="InterPro" id="IPR006140">
    <property type="entry name" value="D-isomer_DH_NAD-bd"/>
</dbReference>
<dbReference type="SUPFAM" id="SSF52283">
    <property type="entry name" value="Formate/glycerate dehydrogenase catalytic domain-like"/>
    <property type="match status" value="1"/>
</dbReference>
<proteinExistence type="predicted"/>
<feature type="domain" description="D-isomer specific 2-hydroxyacid dehydrogenase NAD-binding" evidence="3">
    <location>
        <begin position="102"/>
        <end position="274"/>
    </location>
</feature>
<dbReference type="EMBL" id="QWGE01000005">
    <property type="protein sequence ID" value="RIJ34309.1"/>
    <property type="molecule type" value="Genomic_DNA"/>
</dbReference>
<dbReference type="PANTHER" id="PTHR43333:SF1">
    <property type="entry name" value="D-ISOMER SPECIFIC 2-HYDROXYACID DEHYDROGENASE NAD-BINDING DOMAIN-CONTAINING PROTEIN"/>
    <property type="match status" value="1"/>
</dbReference>
<gene>
    <name evidence="4" type="ORF">D1627_15415</name>
</gene>
<dbReference type="InterPro" id="IPR029753">
    <property type="entry name" value="D-isomer_DH_CS"/>
</dbReference>
<sequence>MSIVIVSEGKDPSAWVDALKQARPELNLYVYPDVADKSDVTFALAWNHPPGVFQDYPNLRCISSMGAGVDHILRDTKLPEQATITRIIDENLTQDMGEYVAAQVLNHTRTLGAYKALQQQEKWQPLAYKRAKDVRVGIMGLGKLGAHVATIMVGLGFNVSGWARTKKELVGVNVFFGDDTLDSFLVQADVLVCLLPLTPETKGILNLANLRKLPQGAYVINAARGEHVVEADLLQALESGHLSGAALDVFEKEPLPQGHAYWSHPNVFITPHMASKTDPTSVVPQVLENYDRLQNSEPLQNIVSPKKGY</sequence>
<comment type="caution">
    <text evidence="4">The sequence shown here is derived from an EMBL/GenBank/DDBJ whole genome shotgun (WGS) entry which is preliminary data.</text>
</comment>
<dbReference type="GO" id="GO:0051287">
    <property type="term" value="F:NAD binding"/>
    <property type="evidence" value="ECO:0007669"/>
    <property type="project" value="InterPro"/>
</dbReference>
<keyword evidence="4" id="KW-0670">Pyruvate</keyword>
<evidence type="ECO:0000313" key="5">
    <source>
        <dbReference type="Proteomes" id="UP000266005"/>
    </source>
</evidence>
<dbReference type="Proteomes" id="UP000266005">
    <property type="component" value="Unassembled WGS sequence"/>
</dbReference>
<evidence type="ECO:0000256" key="2">
    <source>
        <dbReference type="ARBA" id="ARBA00023027"/>
    </source>
</evidence>